<dbReference type="InterPro" id="IPR039437">
    <property type="entry name" value="FrzH/put_lumazine-bd"/>
</dbReference>
<organism evidence="1 2">
    <name type="scientific">Pseudomonas putida</name>
    <name type="common">Arthrobacter siderocapsulatus</name>
    <dbReference type="NCBI Taxonomy" id="303"/>
    <lineage>
        <taxon>Bacteria</taxon>
        <taxon>Pseudomonadati</taxon>
        <taxon>Pseudomonadota</taxon>
        <taxon>Gammaproteobacteria</taxon>
        <taxon>Pseudomonadales</taxon>
        <taxon>Pseudomonadaceae</taxon>
        <taxon>Pseudomonas</taxon>
    </lineage>
</organism>
<reference evidence="1" key="1">
    <citation type="submission" date="2020-12" db="EMBL/GenBank/DDBJ databases">
        <title>Enhanced detection system for hospital associated transmission using whole genome sequencing surveillance.</title>
        <authorList>
            <person name="Harrison L.H."/>
            <person name="Van Tyne D."/>
            <person name="Marsh J.W."/>
            <person name="Griffith M.P."/>
            <person name="Snyder D.J."/>
            <person name="Cooper V.S."/>
            <person name="Mustapha M."/>
        </authorList>
    </citation>
    <scope>NUCLEOTIDE SEQUENCE</scope>
    <source>
        <strain evidence="1">PSB00042</strain>
    </source>
</reference>
<dbReference type="SUPFAM" id="SSF54427">
    <property type="entry name" value="NTF2-like"/>
    <property type="match status" value="1"/>
</dbReference>
<evidence type="ECO:0000313" key="1">
    <source>
        <dbReference type="EMBL" id="MBI6884989.1"/>
    </source>
</evidence>
<dbReference type="RefSeq" id="WP_198747460.1">
    <property type="nucleotide sequence ID" value="NZ_JAEHTE010000014.1"/>
</dbReference>
<dbReference type="EMBL" id="JAEHTE010000014">
    <property type="protein sequence ID" value="MBI6884989.1"/>
    <property type="molecule type" value="Genomic_DNA"/>
</dbReference>
<evidence type="ECO:0000313" key="2">
    <source>
        <dbReference type="Proteomes" id="UP000637061"/>
    </source>
</evidence>
<dbReference type="Gene3D" id="3.10.450.50">
    <property type="match status" value="1"/>
</dbReference>
<dbReference type="Proteomes" id="UP000637061">
    <property type="component" value="Unassembled WGS sequence"/>
</dbReference>
<accession>A0A8I1EGV1</accession>
<sequence>MLGVGLLLGGNAIAESAKSSKPSTYVEEYTAIAEVLSKYNEGGRQAKSSIMKPAFNEKATIFGLEEGRLVGGPIQNLYDVIDGGEFKASPQAHAAIVSVDIVGDAASARVDTDNISGYRFTDFFQLLKVGGKWTIMSKIYYSHPTPDK</sequence>
<dbReference type="AlphaFoldDB" id="A0A8I1EGV1"/>
<gene>
    <name evidence="1" type="ORF">JEU22_13830</name>
</gene>
<dbReference type="Pfam" id="PF12893">
    <property type="entry name" value="Lumazine_bd_2"/>
    <property type="match status" value="1"/>
</dbReference>
<name>A0A8I1EGV1_PSEPU</name>
<comment type="caution">
    <text evidence="1">The sequence shown here is derived from an EMBL/GenBank/DDBJ whole genome shotgun (WGS) entry which is preliminary data.</text>
</comment>
<proteinExistence type="predicted"/>
<protein>
    <submittedName>
        <fullName evidence="1">Nuclear transport factor 2 family protein</fullName>
    </submittedName>
</protein>
<dbReference type="InterPro" id="IPR032710">
    <property type="entry name" value="NTF2-like_dom_sf"/>
</dbReference>